<protein>
    <submittedName>
        <fullName evidence="3">ATP-dependent endonuclease</fullName>
    </submittedName>
</protein>
<evidence type="ECO:0000313" key="3">
    <source>
        <dbReference type="EMBL" id="MFL0267899.1"/>
    </source>
</evidence>
<organism evidence="3 4">
    <name type="scientific">Candidatus Clostridium radicumherbarum</name>
    <dbReference type="NCBI Taxonomy" id="3381662"/>
    <lineage>
        <taxon>Bacteria</taxon>
        <taxon>Bacillati</taxon>
        <taxon>Bacillota</taxon>
        <taxon>Clostridia</taxon>
        <taxon>Eubacteriales</taxon>
        <taxon>Clostridiaceae</taxon>
        <taxon>Clostridium</taxon>
    </lineage>
</organism>
<feature type="domain" description="OLD protein-like TOPRIM" evidence="2">
    <location>
        <begin position="493"/>
        <end position="557"/>
    </location>
</feature>
<dbReference type="CDD" id="cd01026">
    <property type="entry name" value="TOPRIM_OLD"/>
    <property type="match status" value="1"/>
</dbReference>
<accession>A0ABW8TQY5</accession>
<keyword evidence="3" id="KW-0378">Hydrolase</keyword>
<dbReference type="GO" id="GO:0004519">
    <property type="term" value="F:endonuclease activity"/>
    <property type="evidence" value="ECO:0007669"/>
    <property type="project" value="UniProtKB-KW"/>
</dbReference>
<dbReference type="Proteomes" id="UP001623661">
    <property type="component" value="Unassembled WGS sequence"/>
</dbReference>
<dbReference type="EMBL" id="JBJHZY010000001">
    <property type="protein sequence ID" value="MFL0267899.1"/>
    <property type="molecule type" value="Genomic_DNA"/>
</dbReference>
<dbReference type="Gene3D" id="3.40.50.300">
    <property type="entry name" value="P-loop containing nucleotide triphosphate hydrolases"/>
    <property type="match status" value="1"/>
</dbReference>
<evidence type="ECO:0000313" key="4">
    <source>
        <dbReference type="Proteomes" id="UP001623661"/>
    </source>
</evidence>
<name>A0ABW8TQY5_9CLOT</name>
<dbReference type="InterPro" id="IPR034139">
    <property type="entry name" value="TOPRIM_OLD"/>
</dbReference>
<keyword evidence="3" id="KW-0255">Endonuclease</keyword>
<sequence>MRISSIYIQNFRKLRQCRIDFSKKTTLFVGANNSGKTSAMDALGKFLAGRSFVFNDLTLSNRTLINVNGEELVGNECKIPEDLSKWEALLPMMDVWLEVERSEIHYVASIIPTLKWRGGKLGIRLAFQPKDISKLFAEYREAYSAARTTEAAGKGKDASHINLYPRDLCDFLDKKLTTYFSIKSYVLDPKQSEAKVPQSTPYGMECFTDNPLKGIIRIDMIDAQRGFSDPESSDESERSRKQLSTQMRSYYDKHLDPEKLPTPKDLEILEVTEQARGVFDKNLAEKFAPAIQELEGLGYPGVTDPKITITTKVSTSETLKHDSAVQYALSKNDGTLKLPEKYNGLGYQNLISMVFDLMSFRDSWMRVGKALQAQDTTDTIEPLHLVLVEEPEAHLHMQVQQVFIRKAYSVLRNHKFLKDNKNFATQLVISTHSSHIARETDFSDLRYFKRLPECAECNVATAKVINLSDVFGKEDETDKFVTRYLQTTHCDLFFADAAILVEGSAESMLVPHFIRDHYPELHQRYVSILNINGRHSHRLSPLIDKLCLPTLVISDLDSVEPDGYHKAARPVRNKGLISSNYAITDWLVKEKDLDKLLDLPVERKVLTNYTADKYSVRIAYQTPLTVDFDKIPTEALSSTFEDCVVYTNYELFKGLKESDIGSDAGSLIKKVNAALNTVKSFEELHKQIYSVLRDGKSDQKAEFALDLIYTIDPNSLTVPPYIAEGLDWLQTFLRPEVC</sequence>
<dbReference type="InterPro" id="IPR027417">
    <property type="entry name" value="P-loop_NTPase"/>
</dbReference>
<dbReference type="PANTHER" id="PTHR43581">
    <property type="entry name" value="ATP/GTP PHOSPHATASE"/>
    <property type="match status" value="1"/>
</dbReference>
<dbReference type="InterPro" id="IPR041685">
    <property type="entry name" value="AAA_GajA/Old/RecF-like"/>
</dbReference>
<evidence type="ECO:0000259" key="2">
    <source>
        <dbReference type="Pfam" id="PF20469"/>
    </source>
</evidence>
<reference evidence="3 4" key="1">
    <citation type="submission" date="2024-11" db="EMBL/GenBank/DDBJ databases">
        <authorList>
            <person name="Heng Y.C."/>
            <person name="Lim A.C.H."/>
            <person name="Lee J.K.Y."/>
            <person name="Kittelmann S."/>
        </authorList>
    </citation>
    <scope>NUCLEOTIDE SEQUENCE [LARGE SCALE GENOMIC DNA]</scope>
    <source>
        <strain evidence="3 4">WILCCON 0202</strain>
    </source>
</reference>
<dbReference type="SUPFAM" id="SSF52540">
    <property type="entry name" value="P-loop containing nucleoside triphosphate hydrolases"/>
    <property type="match status" value="1"/>
</dbReference>
<comment type="caution">
    <text evidence="3">The sequence shown here is derived from an EMBL/GenBank/DDBJ whole genome shotgun (WGS) entry which is preliminary data.</text>
</comment>
<dbReference type="InterPro" id="IPR051396">
    <property type="entry name" value="Bact_Antivir_Def_Nuclease"/>
</dbReference>
<dbReference type="Pfam" id="PF13175">
    <property type="entry name" value="AAA_15"/>
    <property type="match status" value="1"/>
</dbReference>
<feature type="domain" description="Endonuclease GajA/Old nuclease/RecF-like AAA" evidence="1">
    <location>
        <begin position="1"/>
        <end position="437"/>
    </location>
</feature>
<dbReference type="RefSeq" id="WP_406764485.1">
    <property type="nucleotide sequence ID" value="NZ_JBJHZY010000001.1"/>
</dbReference>
<keyword evidence="4" id="KW-1185">Reference proteome</keyword>
<dbReference type="Pfam" id="PF20469">
    <property type="entry name" value="OLD-like_TOPRIM"/>
    <property type="match status" value="1"/>
</dbReference>
<proteinExistence type="predicted"/>
<keyword evidence="3" id="KW-0540">Nuclease</keyword>
<gene>
    <name evidence="3" type="ORF">ACJDUH_07270</name>
</gene>
<evidence type="ECO:0000259" key="1">
    <source>
        <dbReference type="Pfam" id="PF13175"/>
    </source>
</evidence>
<dbReference type="PANTHER" id="PTHR43581:SF2">
    <property type="entry name" value="EXCINUCLEASE ATPASE SUBUNIT"/>
    <property type="match status" value="1"/>
</dbReference>